<sequence>MLKNKGGDGILQSSNSSVILGWCRPLSRRVRRRKGSSIRLGYKRRGFCLGSRPVVQWGLMGCPFRVLKKLVFEMVNNGRLLEVYCWSLPFLRPQLFPLC</sequence>
<name>A0AAE1SEF1_9SOLA</name>
<reference evidence="1" key="1">
    <citation type="submission" date="2023-12" db="EMBL/GenBank/DDBJ databases">
        <title>Genome assembly of Anisodus tanguticus.</title>
        <authorList>
            <person name="Wang Y.-J."/>
        </authorList>
    </citation>
    <scope>NUCLEOTIDE SEQUENCE</scope>
    <source>
        <strain evidence="1">KB-2021</strain>
        <tissue evidence="1">Leaf</tissue>
    </source>
</reference>
<evidence type="ECO:0000313" key="2">
    <source>
        <dbReference type="Proteomes" id="UP001291623"/>
    </source>
</evidence>
<organism evidence="1 2">
    <name type="scientific">Anisodus tanguticus</name>
    <dbReference type="NCBI Taxonomy" id="243964"/>
    <lineage>
        <taxon>Eukaryota</taxon>
        <taxon>Viridiplantae</taxon>
        <taxon>Streptophyta</taxon>
        <taxon>Embryophyta</taxon>
        <taxon>Tracheophyta</taxon>
        <taxon>Spermatophyta</taxon>
        <taxon>Magnoliopsida</taxon>
        <taxon>eudicotyledons</taxon>
        <taxon>Gunneridae</taxon>
        <taxon>Pentapetalae</taxon>
        <taxon>asterids</taxon>
        <taxon>lamiids</taxon>
        <taxon>Solanales</taxon>
        <taxon>Solanaceae</taxon>
        <taxon>Solanoideae</taxon>
        <taxon>Hyoscyameae</taxon>
        <taxon>Anisodus</taxon>
    </lineage>
</organism>
<proteinExistence type="predicted"/>
<gene>
    <name evidence="1" type="ORF">RND71_013016</name>
</gene>
<keyword evidence="2" id="KW-1185">Reference proteome</keyword>
<evidence type="ECO:0000313" key="1">
    <source>
        <dbReference type="EMBL" id="KAK4369224.1"/>
    </source>
</evidence>
<dbReference type="AlphaFoldDB" id="A0AAE1SEF1"/>
<dbReference type="EMBL" id="JAVYJV010000006">
    <property type="protein sequence ID" value="KAK4369224.1"/>
    <property type="molecule type" value="Genomic_DNA"/>
</dbReference>
<protein>
    <submittedName>
        <fullName evidence="1">Uncharacterized protein</fullName>
    </submittedName>
</protein>
<accession>A0AAE1SEF1</accession>
<comment type="caution">
    <text evidence="1">The sequence shown here is derived from an EMBL/GenBank/DDBJ whole genome shotgun (WGS) entry which is preliminary data.</text>
</comment>
<dbReference type="Proteomes" id="UP001291623">
    <property type="component" value="Unassembled WGS sequence"/>
</dbReference>